<reference evidence="1" key="1">
    <citation type="submission" date="2021-08" db="EMBL/GenBank/DDBJ databases">
        <authorList>
            <person name="Nwanade C."/>
            <person name="Wang M."/>
            <person name="Masoudi A."/>
            <person name="Yu Z."/>
            <person name="Liu J."/>
        </authorList>
    </citation>
    <scope>NUCLEOTIDE SEQUENCE</scope>
    <source>
        <strain evidence="1">S056</strain>
    </source>
</reference>
<proteinExistence type="predicted"/>
<evidence type="ECO:0000313" key="1">
    <source>
        <dbReference type="EMBL" id="UWP95154.1"/>
    </source>
</evidence>
<name>A0A9Q9H7T6_9RHOB</name>
<dbReference type="RefSeq" id="WP_259805918.1">
    <property type="nucleotide sequence ID" value="NZ_CP080776.1"/>
</dbReference>
<dbReference type="AlphaFoldDB" id="A0A9Q9H7T6"/>
<dbReference type="Gene3D" id="3.40.190.10">
    <property type="entry name" value="Periplasmic binding protein-like II"/>
    <property type="match status" value="1"/>
</dbReference>
<dbReference type="Proteomes" id="UP001057991">
    <property type="component" value="Chromosome"/>
</dbReference>
<protein>
    <recommendedName>
        <fullName evidence="3">LysR substrate-binding domain-containing protein</fullName>
    </recommendedName>
</protein>
<accession>A0A9Q9H7T6</accession>
<sequence>MFLLDHDRNAPDWINWDIWIKQNPGSALSAPPRQRCETYSHSIGRAISGEGIALASCALLCEELNTGALIARDEERYQTGKSYFLAHRAGVSLHDGAAGFAHFLQAFGTSL</sequence>
<organism evidence="1 2">
    <name type="scientific">Aliiroseovarius crassostreae</name>
    <dbReference type="NCBI Taxonomy" id="154981"/>
    <lineage>
        <taxon>Bacteria</taxon>
        <taxon>Pseudomonadati</taxon>
        <taxon>Pseudomonadota</taxon>
        <taxon>Alphaproteobacteria</taxon>
        <taxon>Rhodobacterales</taxon>
        <taxon>Paracoccaceae</taxon>
        <taxon>Aliiroseovarius</taxon>
    </lineage>
</organism>
<evidence type="ECO:0008006" key="3">
    <source>
        <dbReference type="Google" id="ProtNLM"/>
    </source>
</evidence>
<dbReference type="SUPFAM" id="SSF53850">
    <property type="entry name" value="Periplasmic binding protein-like II"/>
    <property type="match status" value="1"/>
</dbReference>
<gene>
    <name evidence="1" type="ORF">K3X48_13375</name>
</gene>
<dbReference type="EMBL" id="CP080776">
    <property type="protein sequence ID" value="UWP95154.1"/>
    <property type="molecule type" value="Genomic_DNA"/>
</dbReference>
<evidence type="ECO:0000313" key="2">
    <source>
        <dbReference type="Proteomes" id="UP001057991"/>
    </source>
</evidence>